<evidence type="ECO:0000256" key="4">
    <source>
        <dbReference type="ARBA" id="ARBA00023242"/>
    </source>
</evidence>
<feature type="compositionally biased region" description="Low complexity" evidence="5">
    <location>
        <begin position="145"/>
        <end position="158"/>
    </location>
</feature>
<keyword evidence="8" id="KW-1185">Reference proteome</keyword>
<dbReference type="Pfam" id="PF00172">
    <property type="entry name" value="Zn_clus"/>
    <property type="match status" value="1"/>
</dbReference>
<dbReference type="InterPro" id="IPR001138">
    <property type="entry name" value="Zn2Cys6_DnaBD"/>
</dbReference>
<dbReference type="AlphaFoldDB" id="A0A1M2W5V7"/>
<feature type="region of interest" description="Disordered" evidence="5">
    <location>
        <begin position="197"/>
        <end position="283"/>
    </location>
</feature>
<feature type="compositionally biased region" description="Low complexity" evidence="5">
    <location>
        <begin position="234"/>
        <end position="283"/>
    </location>
</feature>
<dbReference type="InterPro" id="IPR050675">
    <property type="entry name" value="OAF3"/>
</dbReference>
<evidence type="ECO:0000259" key="6">
    <source>
        <dbReference type="PROSITE" id="PS50048"/>
    </source>
</evidence>
<dbReference type="CDD" id="cd00067">
    <property type="entry name" value="GAL4"/>
    <property type="match status" value="1"/>
</dbReference>
<feature type="compositionally biased region" description="Low complexity" evidence="5">
    <location>
        <begin position="93"/>
        <end position="103"/>
    </location>
</feature>
<protein>
    <recommendedName>
        <fullName evidence="6">Zn(2)-C6 fungal-type domain-containing protein</fullName>
    </recommendedName>
</protein>
<evidence type="ECO:0000256" key="1">
    <source>
        <dbReference type="ARBA" id="ARBA00023015"/>
    </source>
</evidence>
<dbReference type="PROSITE" id="PS50048">
    <property type="entry name" value="ZN2_CY6_FUNGAL_2"/>
    <property type="match status" value="1"/>
</dbReference>
<evidence type="ECO:0000256" key="5">
    <source>
        <dbReference type="SAM" id="MobiDB-lite"/>
    </source>
</evidence>
<sequence length="400" mass="41352">MARAPSSGFAEARSEASPRTARPESVRQQEAAPSPRRIPESGRGSPASLTAENYPVAVGSTAYSVTTLSPLRATILPPGVAPATAPEGTPQESASSGVAVSPPVRRESSRTGGERTEVKRSESDTEGEVAAVGEKRARRTRSEPQESTASSSSEHAQAPKSKKTLIACHFCRARKLRCDGLRPSCSNCRKRVKVCTYEQQPKRRGPGKTPRATTTRRRTRHATGDAEDAEPGRAAEVGVASGSGSGVASTSAGGAAGAPGPEAAGPSNAEGAPAEGSSAAAAAAAVQTGPFPMTRQAFEPQLTGPIPTYPGFAYRPPSAHSAGQLPPFHFYSLGRGMSRSVASDSVRSSNTSNVSSAPSVPESEEGPEGSVADELMELAELEEFYQHPQPRPGPGEDGSQ</sequence>
<dbReference type="OrthoDB" id="39175at2759"/>
<gene>
    <name evidence="7" type="ORF">TRAPUB_8167</name>
</gene>
<feature type="compositionally biased region" description="Acidic residues" evidence="5">
    <location>
        <begin position="374"/>
        <end position="383"/>
    </location>
</feature>
<dbReference type="PROSITE" id="PS00463">
    <property type="entry name" value="ZN2_CY6_FUNGAL_1"/>
    <property type="match status" value="1"/>
</dbReference>
<dbReference type="Proteomes" id="UP000184267">
    <property type="component" value="Unassembled WGS sequence"/>
</dbReference>
<accession>A0A1M2W5V7</accession>
<organism evidence="7 8">
    <name type="scientific">Trametes pubescens</name>
    <name type="common">White-rot fungus</name>
    <dbReference type="NCBI Taxonomy" id="154538"/>
    <lineage>
        <taxon>Eukaryota</taxon>
        <taxon>Fungi</taxon>
        <taxon>Dikarya</taxon>
        <taxon>Basidiomycota</taxon>
        <taxon>Agaricomycotina</taxon>
        <taxon>Agaricomycetes</taxon>
        <taxon>Polyporales</taxon>
        <taxon>Polyporaceae</taxon>
        <taxon>Trametes</taxon>
    </lineage>
</organism>
<feature type="region of interest" description="Disordered" evidence="5">
    <location>
        <begin position="339"/>
        <end position="400"/>
    </location>
</feature>
<evidence type="ECO:0000313" key="7">
    <source>
        <dbReference type="EMBL" id="OJT15245.1"/>
    </source>
</evidence>
<feature type="compositionally biased region" description="Basic and acidic residues" evidence="5">
    <location>
        <begin position="12"/>
        <end position="27"/>
    </location>
</feature>
<dbReference type="GO" id="GO:0008270">
    <property type="term" value="F:zinc ion binding"/>
    <property type="evidence" value="ECO:0007669"/>
    <property type="project" value="InterPro"/>
</dbReference>
<evidence type="ECO:0000256" key="3">
    <source>
        <dbReference type="ARBA" id="ARBA00023163"/>
    </source>
</evidence>
<comment type="caution">
    <text evidence="7">The sequence shown here is derived from an EMBL/GenBank/DDBJ whole genome shotgun (WGS) entry which is preliminary data.</text>
</comment>
<name>A0A1M2W5V7_TRAPU</name>
<dbReference type="GO" id="GO:0003677">
    <property type="term" value="F:DNA binding"/>
    <property type="evidence" value="ECO:0007669"/>
    <property type="project" value="UniProtKB-KW"/>
</dbReference>
<keyword evidence="2" id="KW-0238">DNA-binding</keyword>
<feature type="region of interest" description="Disordered" evidence="5">
    <location>
        <begin position="75"/>
        <end position="164"/>
    </location>
</feature>
<feature type="compositionally biased region" description="Low complexity" evidence="5">
    <location>
        <begin position="339"/>
        <end position="361"/>
    </location>
</feature>
<evidence type="ECO:0000313" key="8">
    <source>
        <dbReference type="Proteomes" id="UP000184267"/>
    </source>
</evidence>
<dbReference type="SUPFAM" id="SSF57701">
    <property type="entry name" value="Zn2/Cys6 DNA-binding domain"/>
    <property type="match status" value="1"/>
</dbReference>
<dbReference type="OMA" id="KTLIACH"/>
<keyword evidence="3" id="KW-0804">Transcription</keyword>
<keyword evidence="4" id="KW-0539">Nucleus</keyword>
<evidence type="ECO:0000256" key="2">
    <source>
        <dbReference type="ARBA" id="ARBA00023125"/>
    </source>
</evidence>
<dbReference type="PANTHER" id="PTHR31069:SF32">
    <property type="entry name" value="ARGININE METABOLISM REGULATION PROTEIN II"/>
    <property type="match status" value="1"/>
</dbReference>
<keyword evidence="1" id="KW-0805">Transcription regulation</keyword>
<dbReference type="GO" id="GO:0000981">
    <property type="term" value="F:DNA-binding transcription factor activity, RNA polymerase II-specific"/>
    <property type="evidence" value="ECO:0007669"/>
    <property type="project" value="InterPro"/>
</dbReference>
<dbReference type="STRING" id="154538.A0A1M2W5V7"/>
<dbReference type="SMART" id="SM00066">
    <property type="entry name" value="GAL4"/>
    <property type="match status" value="1"/>
</dbReference>
<feature type="compositionally biased region" description="Basic and acidic residues" evidence="5">
    <location>
        <begin position="104"/>
        <end position="123"/>
    </location>
</feature>
<dbReference type="PANTHER" id="PTHR31069">
    <property type="entry name" value="OLEATE-ACTIVATED TRANSCRIPTION FACTOR 1-RELATED"/>
    <property type="match status" value="1"/>
</dbReference>
<feature type="region of interest" description="Disordered" evidence="5">
    <location>
        <begin position="1"/>
        <end position="53"/>
    </location>
</feature>
<dbReference type="InterPro" id="IPR036864">
    <property type="entry name" value="Zn2-C6_fun-type_DNA-bd_sf"/>
</dbReference>
<proteinExistence type="predicted"/>
<dbReference type="EMBL" id="MNAD01000187">
    <property type="protein sequence ID" value="OJT15245.1"/>
    <property type="molecule type" value="Genomic_DNA"/>
</dbReference>
<dbReference type="Gene3D" id="4.10.240.10">
    <property type="entry name" value="Zn(2)-C6 fungal-type DNA-binding domain"/>
    <property type="match status" value="1"/>
</dbReference>
<reference evidence="7 8" key="1">
    <citation type="submission" date="2016-10" db="EMBL/GenBank/DDBJ databases">
        <title>Genome sequence of the basidiomycete white-rot fungus Trametes pubescens.</title>
        <authorList>
            <person name="Makela M.R."/>
            <person name="Granchi Z."/>
            <person name="Peng M."/>
            <person name="De Vries R.P."/>
            <person name="Grigoriev I."/>
            <person name="Riley R."/>
            <person name="Hilden K."/>
        </authorList>
    </citation>
    <scope>NUCLEOTIDE SEQUENCE [LARGE SCALE GENOMIC DNA]</scope>
    <source>
        <strain evidence="7 8">FBCC735</strain>
    </source>
</reference>
<feature type="domain" description="Zn(2)-C6 fungal-type" evidence="6">
    <location>
        <begin position="167"/>
        <end position="197"/>
    </location>
</feature>